<feature type="compositionally biased region" description="Basic and acidic residues" evidence="1">
    <location>
        <begin position="241"/>
        <end position="262"/>
    </location>
</feature>
<dbReference type="AlphaFoldDB" id="A0A0P0W9V4"/>
<feature type="region of interest" description="Disordered" evidence="1">
    <location>
        <begin position="1"/>
        <end position="38"/>
    </location>
</feature>
<organism evidence="2 3">
    <name type="scientific">Oryza sativa subsp. japonica</name>
    <name type="common">Rice</name>
    <dbReference type="NCBI Taxonomy" id="39947"/>
    <lineage>
        <taxon>Eukaryota</taxon>
        <taxon>Viridiplantae</taxon>
        <taxon>Streptophyta</taxon>
        <taxon>Embryophyta</taxon>
        <taxon>Tracheophyta</taxon>
        <taxon>Spermatophyta</taxon>
        <taxon>Magnoliopsida</taxon>
        <taxon>Liliopsida</taxon>
        <taxon>Poales</taxon>
        <taxon>Poaceae</taxon>
        <taxon>BOP clade</taxon>
        <taxon>Oryzoideae</taxon>
        <taxon>Oryzeae</taxon>
        <taxon>Oryzinae</taxon>
        <taxon>Oryza</taxon>
        <taxon>Oryza sativa</taxon>
    </lineage>
</organism>
<reference evidence="3" key="1">
    <citation type="journal article" date="2005" name="Nature">
        <title>The map-based sequence of the rice genome.</title>
        <authorList>
            <consortium name="International rice genome sequencing project (IRGSP)"/>
            <person name="Matsumoto T."/>
            <person name="Wu J."/>
            <person name="Kanamori H."/>
            <person name="Katayose Y."/>
            <person name="Fujisawa M."/>
            <person name="Namiki N."/>
            <person name="Mizuno H."/>
            <person name="Yamamoto K."/>
            <person name="Antonio B.A."/>
            <person name="Baba T."/>
            <person name="Sakata K."/>
            <person name="Nagamura Y."/>
            <person name="Aoki H."/>
            <person name="Arikawa K."/>
            <person name="Arita K."/>
            <person name="Bito T."/>
            <person name="Chiden Y."/>
            <person name="Fujitsuka N."/>
            <person name="Fukunaka R."/>
            <person name="Hamada M."/>
            <person name="Harada C."/>
            <person name="Hayashi A."/>
            <person name="Hijishita S."/>
            <person name="Honda M."/>
            <person name="Hosokawa S."/>
            <person name="Ichikawa Y."/>
            <person name="Idonuma A."/>
            <person name="Iijima M."/>
            <person name="Ikeda M."/>
            <person name="Ikeno M."/>
            <person name="Ito K."/>
            <person name="Ito S."/>
            <person name="Ito T."/>
            <person name="Ito Y."/>
            <person name="Ito Y."/>
            <person name="Iwabuchi A."/>
            <person name="Kamiya K."/>
            <person name="Karasawa W."/>
            <person name="Kurita K."/>
            <person name="Katagiri S."/>
            <person name="Kikuta A."/>
            <person name="Kobayashi H."/>
            <person name="Kobayashi N."/>
            <person name="Machita K."/>
            <person name="Maehara T."/>
            <person name="Masukawa M."/>
            <person name="Mizubayashi T."/>
            <person name="Mukai Y."/>
            <person name="Nagasaki H."/>
            <person name="Nagata Y."/>
            <person name="Naito S."/>
            <person name="Nakashima M."/>
            <person name="Nakama Y."/>
            <person name="Nakamichi Y."/>
            <person name="Nakamura M."/>
            <person name="Meguro A."/>
            <person name="Negishi M."/>
            <person name="Ohta I."/>
            <person name="Ohta T."/>
            <person name="Okamoto M."/>
            <person name="Ono N."/>
            <person name="Saji S."/>
            <person name="Sakaguchi M."/>
            <person name="Sakai K."/>
            <person name="Shibata M."/>
            <person name="Shimokawa T."/>
            <person name="Song J."/>
            <person name="Takazaki Y."/>
            <person name="Terasawa K."/>
            <person name="Tsugane M."/>
            <person name="Tsuji K."/>
            <person name="Ueda S."/>
            <person name="Waki K."/>
            <person name="Yamagata H."/>
            <person name="Yamamoto M."/>
            <person name="Yamamoto S."/>
            <person name="Yamane H."/>
            <person name="Yoshiki S."/>
            <person name="Yoshihara R."/>
            <person name="Yukawa K."/>
            <person name="Zhong H."/>
            <person name="Yano M."/>
            <person name="Yuan Q."/>
            <person name="Ouyang S."/>
            <person name="Liu J."/>
            <person name="Jones K.M."/>
            <person name="Gansberger K."/>
            <person name="Moffat K."/>
            <person name="Hill J."/>
            <person name="Bera J."/>
            <person name="Fadrosh D."/>
            <person name="Jin S."/>
            <person name="Johri S."/>
            <person name="Kim M."/>
            <person name="Overton L."/>
            <person name="Reardon M."/>
            <person name="Tsitrin T."/>
            <person name="Vuong H."/>
            <person name="Weaver B."/>
            <person name="Ciecko A."/>
            <person name="Tallon L."/>
            <person name="Jackson J."/>
            <person name="Pai G."/>
            <person name="Aken S.V."/>
            <person name="Utterback T."/>
            <person name="Reidmuller S."/>
            <person name="Feldblyum T."/>
            <person name="Hsiao J."/>
            <person name="Zismann V."/>
            <person name="Iobst S."/>
            <person name="de Vazeille A.R."/>
            <person name="Buell C.R."/>
            <person name="Ying K."/>
            <person name="Li Y."/>
            <person name="Lu T."/>
            <person name="Huang Y."/>
            <person name="Zhao Q."/>
            <person name="Feng Q."/>
            <person name="Zhang L."/>
            <person name="Zhu J."/>
            <person name="Weng Q."/>
            <person name="Mu J."/>
            <person name="Lu Y."/>
            <person name="Fan D."/>
            <person name="Liu Y."/>
            <person name="Guan J."/>
            <person name="Zhang Y."/>
            <person name="Yu S."/>
            <person name="Liu X."/>
            <person name="Zhang Y."/>
            <person name="Hong G."/>
            <person name="Han B."/>
            <person name="Choisne N."/>
            <person name="Demange N."/>
            <person name="Orjeda G."/>
            <person name="Samain S."/>
            <person name="Cattolico L."/>
            <person name="Pelletier E."/>
            <person name="Couloux A."/>
            <person name="Segurens B."/>
            <person name="Wincker P."/>
            <person name="D'Hont A."/>
            <person name="Scarpelli C."/>
            <person name="Weissenbach J."/>
            <person name="Salanoubat M."/>
            <person name="Quetier F."/>
            <person name="Yu Y."/>
            <person name="Kim H.R."/>
            <person name="Rambo T."/>
            <person name="Currie J."/>
            <person name="Collura K."/>
            <person name="Luo M."/>
            <person name="Yang T."/>
            <person name="Ammiraju J.S.S."/>
            <person name="Engler F."/>
            <person name="Soderlund C."/>
            <person name="Wing R.A."/>
            <person name="Palmer L.E."/>
            <person name="de la Bastide M."/>
            <person name="Spiegel L."/>
            <person name="Nascimento L."/>
            <person name="Zutavern T."/>
            <person name="O'Shaughnessy A."/>
            <person name="Dike S."/>
            <person name="Dedhia N."/>
            <person name="Preston R."/>
            <person name="Balija V."/>
            <person name="McCombie W.R."/>
            <person name="Chow T."/>
            <person name="Chen H."/>
            <person name="Chung M."/>
            <person name="Chen C."/>
            <person name="Shaw J."/>
            <person name="Wu H."/>
            <person name="Hsiao K."/>
            <person name="Chao Y."/>
            <person name="Chu M."/>
            <person name="Cheng C."/>
            <person name="Hour A."/>
            <person name="Lee P."/>
            <person name="Lin S."/>
            <person name="Lin Y."/>
            <person name="Liou J."/>
            <person name="Liu S."/>
            <person name="Hsing Y."/>
            <person name="Raghuvanshi S."/>
            <person name="Mohanty A."/>
            <person name="Bharti A.K."/>
            <person name="Gaur A."/>
            <person name="Gupta V."/>
            <person name="Kumar D."/>
            <person name="Ravi V."/>
            <person name="Vij S."/>
            <person name="Kapur A."/>
            <person name="Khurana P."/>
            <person name="Khurana P."/>
            <person name="Khurana J.P."/>
            <person name="Tyagi A.K."/>
            <person name="Gaikwad K."/>
            <person name="Singh A."/>
            <person name="Dalal V."/>
            <person name="Srivastava S."/>
            <person name="Dixit A."/>
            <person name="Pal A.K."/>
            <person name="Ghazi I.A."/>
            <person name="Yadav M."/>
            <person name="Pandit A."/>
            <person name="Bhargava A."/>
            <person name="Sureshbabu K."/>
            <person name="Batra K."/>
            <person name="Sharma T.R."/>
            <person name="Mohapatra T."/>
            <person name="Singh N.K."/>
            <person name="Messing J."/>
            <person name="Nelson A.B."/>
            <person name="Fuks G."/>
            <person name="Kavchok S."/>
            <person name="Keizer G."/>
            <person name="Linton E."/>
            <person name="Llaca V."/>
            <person name="Song R."/>
            <person name="Tanyolac B."/>
            <person name="Young S."/>
            <person name="Ho-Il K."/>
            <person name="Hahn J.H."/>
            <person name="Sangsakoo G."/>
            <person name="Vanavichit A."/>
            <person name="de Mattos Luiz.A.T."/>
            <person name="Zimmer P.D."/>
            <person name="Malone G."/>
            <person name="Dellagostin O."/>
            <person name="de Oliveira A.C."/>
            <person name="Bevan M."/>
            <person name="Bancroft I."/>
            <person name="Minx P."/>
            <person name="Cordum H."/>
            <person name="Wilson R."/>
            <person name="Cheng Z."/>
            <person name="Jin W."/>
            <person name="Jiang J."/>
            <person name="Leong S.A."/>
            <person name="Iwama H."/>
            <person name="Gojobori T."/>
            <person name="Itoh T."/>
            <person name="Niimura Y."/>
            <person name="Fujii Y."/>
            <person name="Habara T."/>
            <person name="Sakai H."/>
            <person name="Sato Y."/>
            <person name="Wilson G."/>
            <person name="Kumar K."/>
            <person name="McCouch S."/>
            <person name="Juretic N."/>
            <person name="Hoen D."/>
            <person name="Wright S."/>
            <person name="Bruskiewich R."/>
            <person name="Bureau T."/>
            <person name="Miyao A."/>
            <person name="Hirochika H."/>
            <person name="Nishikawa T."/>
            <person name="Kadowaki K."/>
            <person name="Sugiura M."/>
            <person name="Burr B."/>
            <person name="Sasaki T."/>
        </authorList>
    </citation>
    <scope>NUCLEOTIDE SEQUENCE [LARGE SCALE GENOMIC DNA]</scope>
    <source>
        <strain evidence="3">cv. Nipponbare</strain>
    </source>
</reference>
<dbReference type="Proteomes" id="UP000059680">
    <property type="component" value="Chromosome 4"/>
</dbReference>
<dbReference type="STRING" id="39947.A0A0P0W9V4"/>
<feature type="compositionally biased region" description="Pro residues" evidence="1">
    <location>
        <begin position="1"/>
        <end position="12"/>
    </location>
</feature>
<evidence type="ECO:0000256" key="1">
    <source>
        <dbReference type="SAM" id="MobiDB-lite"/>
    </source>
</evidence>
<dbReference type="Gramene" id="Os04t0410700-00">
    <property type="protein sequence ID" value="Os04t0410700-00"/>
    <property type="gene ID" value="Os04g0410700"/>
</dbReference>
<feature type="region of interest" description="Disordered" evidence="1">
    <location>
        <begin position="238"/>
        <end position="312"/>
    </location>
</feature>
<evidence type="ECO:0000313" key="3">
    <source>
        <dbReference type="Proteomes" id="UP000059680"/>
    </source>
</evidence>
<proteinExistence type="predicted"/>
<feature type="non-terminal residue" evidence="2">
    <location>
        <position position="1"/>
    </location>
</feature>
<reference evidence="2 3" key="2">
    <citation type="journal article" date="2013" name="Plant Cell Physiol.">
        <title>Rice Annotation Project Database (RAP-DB): an integrative and interactive database for rice genomics.</title>
        <authorList>
            <person name="Sakai H."/>
            <person name="Lee S.S."/>
            <person name="Tanaka T."/>
            <person name="Numa H."/>
            <person name="Kim J."/>
            <person name="Kawahara Y."/>
            <person name="Wakimoto H."/>
            <person name="Yang C.C."/>
            <person name="Iwamoto M."/>
            <person name="Abe T."/>
            <person name="Yamada Y."/>
            <person name="Muto A."/>
            <person name="Inokuchi H."/>
            <person name="Ikemura T."/>
            <person name="Matsumoto T."/>
            <person name="Sasaki T."/>
            <person name="Itoh T."/>
        </authorList>
    </citation>
    <scope>NUCLEOTIDE SEQUENCE [LARGE SCALE GENOMIC DNA]</scope>
    <source>
        <strain evidence="3">cv. Nipponbare</strain>
    </source>
</reference>
<dbReference type="InParanoid" id="A0A0P0W9V4"/>
<feature type="compositionally biased region" description="Basic residues" evidence="1">
    <location>
        <begin position="278"/>
        <end position="296"/>
    </location>
</feature>
<name>A0A0P0W9V4_ORYSJ</name>
<feature type="non-terminal residue" evidence="2">
    <location>
        <position position="312"/>
    </location>
</feature>
<dbReference type="EMBL" id="AP014960">
    <property type="protein sequence ID" value="BAS89108.1"/>
    <property type="molecule type" value="Genomic_DNA"/>
</dbReference>
<protein>
    <submittedName>
        <fullName evidence="2">Os04g0410700 protein</fullName>
    </submittedName>
</protein>
<gene>
    <name evidence="2" type="ordered locus">Os04g0410700</name>
    <name evidence="2" type="ORF">OSNPB_040410700</name>
</gene>
<sequence>RPPRFPPLPAPAPAHAASTKTPGRRPRRRGVGATPGCTRAGCVHRPCVAAGARHPVREVAGVGAPRRRAGDPALHGLPHGLALPLVRRVRVVPGRVQQHHDPGRRAAVDGGEVAGQPPVLLRARVEVGVRAEHDDVDGAAGGVEGVVEAGPRAALLVRHPPPRGVRRERPRPARERHRGLHLVVPFGDHPWPPARVLLHEPAERVPQRLLGVGVGQASPPTAHLAPLTLAACGHGVRPRRHAEVRPRHDAAGGAGREGRHLSDAAAGGHGGAPQRLLQRSRRCSVASRRSRRRHCARSPTPPRPAATREQEG</sequence>
<keyword evidence="3" id="KW-1185">Reference proteome</keyword>
<dbReference type="PaxDb" id="39947-A0A0P0W9V4"/>
<accession>A0A0P0W9V4</accession>
<reference evidence="2 3" key="3">
    <citation type="journal article" date="2013" name="Rice">
        <title>Improvement of the Oryza sativa Nipponbare reference genome using next generation sequence and optical map data.</title>
        <authorList>
            <person name="Kawahara Y."/>
            <person name="de la Bastide M."/>
            <person name="Hamilton J.P."/>
            <person name="Kanamori H."/>
            <person name="McCombie W.R."/>
            <person name="Ouyang S."/>
            <person name="Schwartz D.C."/>
            <person name="Tanaka T."/>
            <person name="Wu J."/>
            <person name="Zhou S."/>
            <person name="Childs K.L."/>
            <person name="Davidson R.M."/>
            <person name="Lin H."/>
            <person name="Quesada-Ocampo L."/>
            <person name="Vaillancourt B."/>
            <person name="Sakai H."/>
            <person name="Lee S.S."/>
            <person name="Kim J."/>
            <person name="Numa H."/>
            <person name="Itoh T."/>
            <person name="Buell C.R."/>
            <person name="Matsumoto T."/>
        </authorList>
    </citation>
    <scope>NUCLEOTIDE SEQUENCE [LARGE SCALE GENOMIC DNA]</scope>
    <source>
        <strain evidence="3">cv. Nipponbare</strain>
    </source>
</reference>
<evidence type="ECO:0000313" key="2">
    <source>
        <dbReference type="EMBL" id="BAS89108.1"/>
    </source>
</evidence>